<dbReference type="EMBL" id="JACXLD010000002">
    <property type="protein sequence ID" value="MBD2858421.1"/>
    <property type="molecule type" value="Genomic_DNA"/>
</dbReference>
<dbReference type="PANTHER" id="PTHR42792:SF1">
    <property type="entry name" value="FLAGELLAR HOOK-ASSOCIATED PROTEIN 3"/>
    <property type="match status" value="1"/>
</dbReference>
<dbReference type="Pfam" id="PF00669">
    <property type="entry name" value="Flagellin_N"/>
    <property type="match status" value="1"/>
</dbReference>
<dbReference type="InterPro" id="IPR013384">
    <property type="entry name" value="Flagell_FlgL"/>
</dbReference>
<keyword evidence="8" id="KW-0966">Cell projection</keyword>
<evidence type="ECO:0000256" key="5">
    <source>
        <dbReference type="ARBA" id="ARBA00023143"/>
    </source>
</evidence>
<keyword evidence="8" id="KW-0282">Flagellum</keyword>
<dbReference type="GO" id="GO:0005198">
    <property type="term" value="F:structural molecule activity"/>
    <property type="evidence" value="ECO:0007669"/>
    <property type="project" value="InterPro"/>
</dbReference>
<comment type="subcellular location">
    <subcellularLocation>
        <location evidence="1">Bacterial flagellum</location>
    </subcellularLocation>
    <subcellularLocation>
        <location evidence="2">Secreted</location>
    </subcellularLocation>
</comment>
<dbReference type="Proteomes" id="UP000610558">
    <property type="component" value="Unassembled WGS sequence"/>
</dbReference>
<evidence type="ECO:0000256" key="2">
    <source>
        <dbReference type="ARBA" id="ARBA00004613"/>
    </source>
</evidence>
<dbReference type="InterPro" id="IPR001029">
    <property type="entry name" value="Flagellin_N"/>
</dbReference>
<name>A0A927GV90_9GAMM</name>
<gene>
    <name evidence="8" type="primary">flgL</name>
    <name evidence="8" type="ORF">IB286_05305</name>
</gene>
<proteinExistence type="inferred from homology"/>
<accession>A0A927GV90</accession>
<evidence type="ECO:0000259" key="6">
    <source>
        <dbReference type="Pfam" id="PF00669"/>
    </source>
</evidence>
<evidence type="ECO:0000313" key="9">
    <source>
        <dbReference type="Proteomes" id="UP000610558"/>
    </source>
</evidence>
<evidence type="ECO:0000256" key="4">
    <source>
        <dbReference type="ARBA" id="ARBA00022525"/>
    </source>
</evidence>
<dbReference type="RefSeq" id="WP_190763233.1">
    <property type="nucleotide sequence ID" value="NZ_JACXLD010000002.1"/>
</dbReference>
<comment type="similarity">
    <text evidence="3">Belongs to the bacterial flagellin family.</text>
</comment>
<keyword evidence="4" id="KW-0964">Secreted</keyword>
<keyword evidence="9" id="KW-1185">Reference proteome</keyword>
<keyword evidence="8" id="KW-0969">Cilium</keyword>
<dbReference type="GO" id="GO:0009424">
    <property type="term" value="C:bacterial-type flagellum hook"/>
    <property type="evidence" value="ECO:0007669"/>
    <property type="project" value="InterPro"/>
</dbReference>
<dbReference type="InterPro" id="IPR046358">
    <property type="entry name" value="Flagellin_C"/>
</dbReference>
<organism evidence="8 9">
    <name type="scientific">Spongiibacter pelagi</name>
    <dbReference type="NCBI Taxonomy" id="2760804"/>
    <lineage>
        <taxon>Bacteria</taxon>
        <taxon>Pseudomonadati</taxon>
        <taxon>Pseudomonadota</taxon>
        <taxon>Gammaproteobacteria</taxon>
        <taxon>Cellvibrionales</taxon>
        <taxon>Spongiibacteraceae</taxon>
        <taxon>Spongiibacter</taxon>
    </lineage>
</organism>
<dbReference type="Pfam" id="PF00700">
    <property type="entry name" value="Flagellin_C"/>
    <property type="match status" value="1"/>
</dbReference>
<comment type="caution">
    <text evidence="8">The sequence shown here is derived from an EMBL/GenBank/DDBJ whole genome shotgun (WGS) entry which is preliminary data.</text>
</comment>
<evidence type="ECO:0000259" key="7">
    <source>
        <dbReference type="Pfam" id="PF00700"/>
    </source>
</evidence>
<evidence type="ECO:0000256" key="1">
    <source>
        <dbReference type="ARBA" id="ARBA00004365"/>
    </source>
</evidence>
<feature type="domain" description="Flagellin N-terminal" evidence="6">
    <location>
        <begin position="13"/>
        <end position="140"/>
    </location>
</feature>
<dbReference type="NCBIfam" id="TIGR02550">
    <property type="entry name" value="flagell_flgL"/>
    <property type="match status" value="1"/>
</dbReference>
<dbReference type="AlphaFoldDB" id="A0A927GV90"/>
<dbReference type="InterPro" id="IPR001492">
    <property type="entry name" value="Flagellin"/>
</dbReference>
<protein>
    <submittedName>
        <fullName evidence="8">Flagellar hook-associated protein FlgL</fullName>
    </submittedName>
</protein>
<feature type="domain" description="Flagellin C-terminal" evidence="7">
    <location>
        <begin position="313"/>
        <end position="396"/>
    </location>
</feature>
<dbReference type="Gene3D" id="1.20.1330.10">
    <property type="entry name" value="f41 fragment of flagellin, N-terminal domain"/>
    <property type="match status" value="2"/>
</dbReference>
<evidence type="ECO:0000313" key="8">
    <source>
        <dbReference type="EMBL" id="MBD2858421.1"/>
    </source>
</evidence>
<dbReference type="GO" id="GO:0071973">
    <property type="term" value="P:bacterial-type flagellum-dependent cell motility"/>
    <property type="evidence" value="ECO:0007669"/>
    <property type="project" value="InterPro"/>
</dbReference>
<dbReference type="GO" id="GO:0005576">
    <property type="term" value="C:extracellular region"/>
    <property type="evidence" value="ECO:0007669"/>
    <property type="project" value="UniProtKB-SubCell"/>
</dbReference>
<evidence type="ECO:0000256" key="3">
    <source>
        <dbReference type="ARBA" id="ARBA00005709"/>
    </source>
</evidence>
<dbReference type="PANTHER" id="PTHR42792">
    <property type="entry name" value="FLAGELLIN"/>
    <property type="match status" value="1"/>
</dbReference>
<reference evidence="8" key="1">
    <citation type="submission" date="2020-09" db="EMBL/GenBank/DDBJ databases">
        <authorList>
            <person name="Yoon J.-W."/>
        </authorList>
    </citation>
    <scope>NUCLEOTIDE SEQUENCE</scope>
    <source>
        <strain evidence="8">KMU-158</strain>
    </source>
</reference>
<sequence length="396" mass="42657">MRIASSQIYGASIRSMMDQQSQLSKTQAQLATGNRIQNPADDPIGAVRVQGLGRSLERTEQYSSNSNILDSRLRLEEETVGNSIEILQRVRDMAIQANNPVHSEESKGALLVQLKQEIDSLLAYANTQDNDGRYIFSGYQNAAPFSYDSNGINYNGDDGQRQLLIGPARTLGDSDPGSKVFMGILDGNGRFATEPDAANTGDAYIALGEVVDNAAFTGGDFSIEFIDSENYRLLDAGGAVVETGVYKAGSEFTVAGMSVSISGTPAAGDQFHLRAAQATDVFSILDNLADAFEIAIDQPSARGQRTSAINNSISNIDQAIDHLINTQSKVGARMVALETQTDINAGANIRIQENLSEIKDLDYAEAISRFNQQMAGLEAAQSVFGKLQNLSLFNYL</sequence>
<keyword evidence="5" id="KW-0975">Bacterial flagellum</keyword>
<dbReference type="SUPFAM" id="SSF64518">
    <property type="entry name" value="Phase 1 flagellin"/>
    <property type="match status" value="1"/>
</dbReference>